<evidence type="ECO:0000313" key="11">
    <source>
        <dbReference type="Proteomes" id="UP000032229"/>
    </source>
</evidence>
<dbReference type="FunFam" id="3.40.309.10:FF:000005">
    <property type="entry name" value="1-pyrroline-5-carboxylate dehydrogenase 1"/>
    <property type="match status" value="1"/>
</dbReference>
<feature type="domain" description="Aldehyde dehydrogenase" evidence="9">
    <location>
        <begin position="58"/>
        <end position="523"/>
    </location>
</feature>
<dbReference type="InterPro" id="IPR016163">
    <property type="entry name" value="Ald_DH_C"/>
</dbReference>
<dbReference type="KEGG" id="sze:AW14_08215"/>
<dbReference type="GO" id="GO:0004657">
    <property type="term" value="F:proline dehydrogenase activity"/>
    <property type="evidence" value="ECO:0007669"/>
    <property type="project" value="UniProtKB-ARBA"/>
</dbReference>
<dbReference type="InterPro" id="IPR050485">
    <property type="entry name" value="Proline_metab_enzyme"/>
</dbReference>
<dbReference type="PATRIC" id="fig|1454006.5.peg.1618"/>
<evidence type="ECO:0000256" key="1">
    <source>
        <dbReference type="ARBA" id="ARBA00004786"/>
    </source>
</evidence>
<keyword evidence="11" id="KW-1185">Reference proteome</keyword>
<dbReference type="AlphaFoldDB" id="A0A0C5WLB8"/>
<evidence type="ECO:0000256" key="8">
    <source>
        <dbReference type="ARBA" id="ARBA00048142"/>
    </source>
</evidence>
<dbReference type="InterPro" id="IPR005931">
    <property type="entry name" value="P5CDH/ALDH4A1"/>
</dbReference>
<dbReference type="HOGENOM" id="CLU_005391_4_1_10"/>
<reference evidence="10 11" key="1">
    <citation type="submission" date="2014-02" db="EMBL/GenBank/DDBJ databases">
        <authorList>
            <person name="Young C.-C."/>
            <person name="Hameed A."/>
            <person name="Huang H.-C."/>
            <person name="Shahina M."/>
        </authorList>
    </citation>
    <scope>NUCLEOTIDE SEQUENCE [LARGE SCALE GENOMIC DNA]</scope>
    <source>
        <strain evidence="10 11">CC-SAMT-1</strain>
    </source>
</reference>
<dbReference type="FunFam" id="3.40.605.10:FF:000006">
    <property type="entry name" value="1-pyrroline-5-carboxylate dehydrogenase"/>
    <property type="match status" value="1"/>
</dbReference>
<evidence type="ECO:0000256" key="5">
    <source>
        <dbReference type="ARBA" id="ARBA00023027"/>
    </source>
</evidence>
<dbReference type="SUPFAM" id="SSF53720">
    <property type="entry name" value="ALDH-like"/>
    <property type="match status" value="1"/>
</dbReference>
<comment type="pathway">
    <text evidence="1">Amino-acid degradation; L-proline degradation into L-glutamate; L-glutamate from L-proline: step 2/2.</text>
</comment>
<dbReference type="PROSITE" id="PS00070">
    <property type="entry name" value="ALDEHYDE_DEHYDR_CYS"/>
    <property type="match status" value="1"/>
</dbReference>
<gene>
    <name evidence="10" type="ORF">AW14_08215</name>
</gene>
<evidence type="ECO:0000313" key="10">
    <source>
        <dbReference type="EMBL" id="AJR03605.1"/>
    </source>
</evidence>
<dbReference type="EC" id="1.2.1.88" evidence="3"/>
<evidence type="ECO:0000256" key="6">
    <source>
        <dbReference type="ARBA" id="ARBA00023062"/>
    </source>
</evidence>
<dbReference type="RefSeq" id="WP_044638336.1">
    <property type="nucleotide sequence ID" value="NZ_CP007202.1"/>
</dbReference>
<keyword evidence="4" id="KW-0560">Oxidoreductase</keyword>
<dbReference type="InterPro" id="IPR015590">
    <property type="entry name" value="Aldehyde_DH_dom"/>
</dbReference>
<dbReference type="NCBIfam" id="TIGR01236">
    <property type="entry name" value="D1pyr5carbox1"/>
    <property type="match status" value="1"/>
</dbReference>
<accession>A0A0C5WLB8</accession>
<dbReference type="CDD" id="cd07123">
    <property type="entry name" value="ALDH_F4-17_P5CDH"/>
    <property type="match status" value="1"/>
</dbReference>
<dbReference type="InterPro" id="IPR016160">
    <property type="entry name" value="Ald_DH_CS_CYS"/>
</dbReference>
<dbReference type="OrthoDB" id="9762913at2"/>
<protein>
    <recommendedName>
        <fullName evidence="7">L-glutamate gamma-semialdehyde dehydrogenase</fullName>
        <ecNumber evidence="3">1.2.1.88</ecNumber>
    </recommendedName>
    <alternativeName>
        <fullName evidence="7">L-glutamate gamma-semialdehyde dehydrogenase</fullName>
    </alternativeName>
</protein>
<dbReference type="STRING" id="1454006.AW14_08215"/>
<evidence type="ECO:0000256" key="2">
    <source>
        <dbReference type="ARBA" id="ARBA00009986"/>
    </source>
</evidence>
<sequence length="542" mass="59898">MGKGFFNVPIAINEPVKSYAPGSPERDAVLKAYKSMYNSKVDVPLYINGQYISTANKKEMSPPHDHKHIVGTYHLAEKSHVEEAIATALEARKTWSQMPWEQRAGIFLKAAELIAGPYRAKINAATMIAQSKTIHQAEIDSACELVDFLRFNVQFMMDIYSEQPESTSDAWNRVEYRPLEGFTYAVTPFNFTAIAGNLPACMALMGNVVVWKPSDSQVYSAKVIMDVFEEAGVPAGVINVVFGDPVMISETVLSSPDFSGLHFTGSTFVFKELWKQIGNNIHNYKTYPRIVGETGGKDFIVAHKTANPRQVATAIARGAFEFQGQKCSAASRAYIPKGIWNEVKEILTEQVNSFKMGSPEDMSNFITAVIHEGSFNKLVKYIEQAKADSDAEIIIGGGYDKSKGYFIEPTVILTTNPQYTTMHTELFGPVITIYLYEDDAFSETLKLVDSTSDYALTGAILSKDRYAITEATTALQNSAGNFYINDKPTGAVVGQQPFGGARASGTNDKAGSPQNLMRWVSTRLIKETFVTPTDYRYPFLGE</sequence>
<proteinExistence type="inferred from homology"/>
<dbReference type="Gene3D" id="3.40.605.10">
    <property type="entry name" value="Aldehyde Dehydrogenase, Chain A, domain 1"/>
    <property type="match status" value="1"/>
</dbReference>
<organism evidence="10 11">
    <name type="scientific">Siansivirga zeaxanthinifaciens CC-SAMT-1</name>
    <dbReference type="NCBI Taxonomy" id="1454006"/>
    <lineage>
        <taxon>Bacteria</taxon>
        <taxon>Pseudomonadati</taxon>
        <taxon>Bacteroidota</taxon>
        <taxon>Flavobacteriia</taxon>
        <taxon>Flavobacteriales</taxon>
        <taxon>Flavobacteriaceae</taxon>
        <taxon>Siansivirga</taxon>
    </lineage>
</organism>
<name>A0A0C5WLB8_9FLAO</name>
<dbReference type="EMBL" id="CP007202">
    <property type="protein sequence ID" value="AJR03605.1"/>
    <property type="molecule type" value="Genomic_DNA"/>
</dbReference>
<dbReference type="GO" id="GO:0003842">
    <property type="term" value="F:L-glutamate gamma-semialdehyde dehydrogenase activity"/>
    <property type="evidence" value="ECO:0007669"/>
    <property type="project" value="UniProtKB-EC"/>
</dbReference>
<keyword evidence="5" id="KW-0520">NAD</keyword>
<dbReference type="PANTHER" id="PTHR42862:SF1">
    <property type="entry name" value="DELTA-1-PYRROLINE-5-CARBOXYLATE DEHYDROGENASE 2, ISOFORM A-RELATED"/>
    <property type="match status" value="1"/>
</dbReference>
<dbReference type="GO" id="GO:0009898">
    <property type="term" value="C:cytoplasmic side of plasma membrane"/>
    <property type="evidence" value="ECO:0007669"/>
    <property type="project" value="TreeGrafter"/>
</dbReference>
<dbReference type="InterPro" id="IPR016161">
    <property type="entry name" value="Ald_DH/histidinol_DH"/>
</dbReference>
<comment type="similarity">
    <text evidence="2">Belongs to the aldehyde dehydrogenase family.</text>
</comment>
<evidence type="ECO:0000256" key="3">
    <source>
        <dbReference type="ARBA" id="ARBA00012884"/>
    </source>
</evidence>
<dbReference type="PANTHER" id="PTHR42862">
    <property type="entry name" value="DELTA-1-PYRROLINE-5-CARBOXYLATE DEHYDROGENASE 1, ISOFORM A-RELATED"/>
    <property type="match status" value="1"/>
</dbReference>
<dbReference type="InterPro" id="IPR016162">
    <property type="entry name" value="Ald_DH_N"/>
</dbReference>
<dbReference type="UniPathway" id="UPA00261">
    <property type="reaction ID" value="UER00374"/>
</dbReference>
<evidence type="ECO:0000256" key="4">
    <source>
        <dbReference type="ARBA" id="ARBA00023002"/>
    </source>
</evidence>
<dbReference type="GO" id="GO:0010133">
    <property type="term" value="P:L-proline catabolic process to L-glutamate"/>
    <property type="evidence" value="ECO:0007669"/>
    <property type="project" value="UniProtKB-UniPathway"/>
</dbReference>
<comment type="catalytic activity">
    <reaction evidence="8">
        <text>L-glutamate 5-semialdehyde + NAD(+) + H2O = L-glutamate + NADH + 2 H(+)</text>
        <dbReference type="Rhea" id="RHEA:30235"/>
        <dbReference type="ChEBI" id="CHEBI:15377"/>
        <dbReference type="ChEBI" id="CHEBI:15378"/>
        <dbReference type="ChEBI" id="CHEBI:29985"/>
        <dbReference type="ChEBI" id="CHEBI:57540"/>
        <dbReference type="ChEBI" id="CHEBI:57945"/>
        <dbReference type="ChEBI" id="CHEBI:58066"/>
        <dbReference type="EC" id="1.2.1.88"/>
    </reaction>
</comment>
<dbReference type="Gene3D" id="3.40.309.10">
    <property type="entry name" value="Aldehyde Dehydrogenase, Chain A, domain 2"/>
    <property type="match status" value="1"/>
</dbReference>
<keyword evidence="6" id="KW-0642">Proline metabolism</keyword>
<dbReference type="Pfam" id="PF00171">
    <property type="entry name" value="Aldedh"/>
    <property type="match status" value="1"/>
</dbReference>
<evidence type="ECO:0000259" key="9">
    <source>
        <dbReference type="Pfam" id="PF00171"/>
    </source>
</evidence>
<evidence type="ECO:0000256" key="7">
    <source>
        <dbReference type="ARBA" id="ARBA00032259"/>
    </source>
</evidence>
<dbReference type="Proteomes" id="UP000032229">
    <property type="component" value="Chromosome"/>
</dbReference>